<protein>
    <recommendedName>
        <fullName evidence="3">E9imm peptide</fullName>
    </recommendedName>
</protein>
<evidence type="ECO:0000313" key="2">
    <source>
        <dbReference type="Proteomes" id="UP001197114"/>
    </source>
</evidence>
<sequence length="73" mass="8235">MSQVPRETRAELIEIVQMLIDASLSEVEEDALLEELKASVPHPRVSDLIFHQDPPLTAEEVVDQALAYRPIEL</sequence>
<dbReference type="InterPro" id="IPR035900">
    <property type="entry name" value="Colicin_E_sf"/>
</dbReference>
<comment type="caution">
    <text evidence="1">The sequence shown here is derived from an EMBL/GenBank/DDBJ whole genome shotgun (WGS) entry which is preliminary data.</text>
</comment>
<gene>
    <name evidence="1" type="ORF">GKQ77_18320</name>
</gene>
<dbReference type="Gene3D" id="1.10.1200.20">
    <property type="entry name" value="Colicin E immunity protein"/>
    <property type="match status" value="1"/>
</dbReference>
<proteinExistence type="predicted"/>
<accession>A0ABS6YQ01</accession>
<dbReference type="Proteomes" id="UP001197114">
    <property type="component" value="Unassembled WGS sequence"/>
</dbReference>
<organism evidence="1 2">
    <name type="scientific">Streptomyces anatolicus</name>
    <dbReference type="NCBI Taxonomy" id="2675858"/>
    <lineage>
        <taxon>Bacteria</taxon>
        <taxon>Bacillati</taxon>
        <taxon>Actinomycetota</taxon>
        <taxon>Actinomycetes</taxon>
        <taxon>Kitasatosporales</taxon>
        <taxon>Streptomycetaceae</taxon>
        <taxon>Streptomyces</taxon>
    </lineage>
</organism>
<name>A0ABS6YQ01_9ACTN</name>
<evidence type="ECO:0008006" key="3">
    <source>
        <dbReference type="Google" id="ProtNLM"/>
    </source>
</evidence>
<dbReference type="EMBL" id="WMBF01000193">
    <property type="protein sequence ID" value="MBW5423498.1"/>
    <property type="molecule type" value="Genomic_DNA"/>
</dbReference>
<reference evidence="1 2" key="1">
    <citation type="submission" date="2019-11" db="EMBL/GenBank/DDBJ databases">
        <authorList>
            <person name="Ay H."/>
        </authorList>
    </citation>
    <scope>NUCLEOTIDE SEQUENCE [LARGE SCALE GENOMIC DNA]</scope>
    <source>
        <strain evidence="1 2">BG9H</strain>
    </source>
</reference>
<dbReference type="SUPFAM" id="SSF47345">
    <property type="entry name" value="Colicin E immunity proteins"/>
    <property type="match status" value="1"/>
</dbReference>
<keyword evidence="2" id="KW-1185">Reference proteome</keyword>
<evidence type="ECO:0000313" key="1">
    <source>
        <dbReference type="EMBL" id="MBW5423498.1"/>
    </source>
</evidence>